<gene>
    <name evidence="1" type="ORF">LCGC14_2884210</name>
</gene>
<dbReference type="EMBL" id="LAZR01056337">
    <property type="protein sequence ID" value="KKK74395.1"/>
    <property type="molecule type" value="Genomic_DNA"/>
</dbReference>
<reference evidence="1" key="1">
    <citation type="journal article" date="2015" name="Nature">
        <title>Complex archaea that bridge the gap between prokaryotes and eukaryotes.</title>
        <authorList>
            <person name="Spang A."/>
            <person name="Saw J.H."/>
            <person name="Jorgensen S.L."/>
            <person name="Zaremba-Niedzwiedzka K."/>
            <person name="Martijn J."/>
            <person name="Lind A.E."/>
            <person name="van Eijk R."/>
            <person name="Schleper C."/>
            <person name="Guy L."/>
            <person name="Ettema T.J."/>
        </authorList>
    </citation>
    <scope>NUCLEOTIDE SEQUENCE</scope>
</reference>
<feature type="non-terminal residue" evidence="1">
    <location>
        <position position="1"/>
    </location>
</feature>
<organism evidence="1">
    <name type="scientific">marine sediment metagenome</name>
    <dbReference type="NCBI Taxonomy" id="412755"/>
    <lineage>
        <taxon>unclassified sequences</taxon>
        <taxon>metagenomes</taxon>
        <taxon>ecological metagenomes</taxon>
    </lineage>
</organism>
<protein>
    <submittedName>
        <fullName evidence="1">Uncharacterized protein</fullName>
    </submittedName>
</protein>
<dbReference type="AlphaFoldDB" id="A0A0F8YL20"/>
<name>A0A0F8YL20_9ZZZZ</name>
<sequence>RVCEAIPKNMRRAELRFSHHVVMLGLNREDMDMWLDKCEEEQWSVAEFRRQVKGTKPKVKRWALEELRELVGEFENDVGDEDHARDFLDWLGEQG</sequence>
<evidence type="ECO:0000313" key="1">
    <source>
        <dbReference type="EMBL" id="KKK74395.1"/>
    </source>
</evidence>
<proteinExistence type="predicted"/>
<comment type="caution">
    <text evidence="1">The sequence shown here is derived from an EMBL/GenBank/DDBJ whole genome shotgun (WGS) entry which is preliminary data.</text>
</comment>
<accession>A0A0F8YL20</accession>